<feature type="compositionally biased region" description="Low complexity" evidence="2">
    <location>
        <begin position="1151"/>
        <end position="1164"/>
    </location>
</feature>
<reference evidence="3" key="1">
    <citation type="submission" date="2024-06" db="EMBL/GenBank/DDBJ databases">
        <authorList>
            <person name="Liu X."/>
            <person name="Lenzi L."/>
            <person name="Haldenby T S."/>
            <person name="Uol C."/>
        </authorList>
    </citation>
    <scope>NUCLEOTIDE SEQUENCE</scope>
</reference>
<feature type="compositionally biased region" description="Basic and acidic residues" evidence="2">
    <location>
        <begin position="595"/>
        <end position="616"/>
    </location>
</feature>
<feature type="compositionally biased region" description="Acidic residues" evidence="2">
    <location>
        <begin position="454"/>
        <end position="465"/>
    </location>
</feature>
<feature type="region of interest" description="Disordered" evidence="2">
    <location>
        <begin position="792"/>
        <end position="829"/>
    </location>
</feature>
<feature type="region of interest" description="Disordered" evidence="2">
    <location>
        <begin position="117"/>
        <end position="136"/>
    </location>
</feature>
<feature type="compositionally biased region" description="Basic and acidic residues" evidence="2">
    <location>
        <begin position="505"/>
        <end position="516"/>
    </location>
</feature>
<evidence type="ECO:0000313" key="3">
    <source>
        <dbReference type="EMBL" id="CAL5134378.1"/>
    </source>
</evidence>
<feature type="coiled-coil region" evidence="1">
    <location>
        <begin position="144"/>
        <end position="171"/>
    </location>
</feature>
<feature type="compositionally biased region" description="Acidic residues" evidence="2">
    <location>
        <begin position="492"/>
        <end position="502"/>
    </location>
</feature>
<feature type="region of interest" description="Disordered" evidence="2">
    <location>
        <begin position="594"/>
        <end position="682"/>
    </location>
</feature>
<feature type="compositionally biased region" description="Polar residues" evidence="2">
    <location>
        <begin position="719"/>
        <end position="730"/>
    </location>
</feature>
<sequence>MFWVATALNNAVAFFAIRKFAGLRFREWSRGVSGGRPSAMLPISEKDDNSLEVDVEAAKQCAQASCQRVAAHCSHLLEALVIFKAWFIQRQDELRSSDMLFAQLNEDDLQNQVVRYDSNPHQPHSSCNDPHPISGHSSAITAERDWALARMKKAENQINRLRSACFAMRVQLEAGLRYKTEGTQLKRELELTKETVAHYKAIVEEGNKLREDLRFELARVRKEAASARAQLKSHFQHNGSIMESPSRSAKCPHSLRILTDDADTLATTMFSVTSPPDLLSTPSADSNINLRSLVERQARWYESVRNENKELRETVRALSDNEVVQSEAFNKVHDEIQTTLEKISPILKLSKSNRQKKLSSILTLNWFATLAGHLGIRLPDEYVLLCADKQHNKSPTPLPSVAACPAPEATARNQEKSGKRKIVEKDPGHAIVDVSRRKRSRRSSLTRSQHRDVDLDDASSQENGEEGGTAKRVENSGSDILDQVLSELDVTEYMDSDSDTSETDTIVKEEAKEEPPHTPVSGAQQLPASLILTSPRVTPLGHLSSPMDTKGTSKFKDHEADEMEASPPVKAHYGTPLVQNEHMLTLPVVSPVPVEVDKPDKEHSEESSGIELKLKTALESPTGKVSGSESSPRNAPGDKSESVDVRANLPERNVPRTTPVSEKEPTCGIGSPSPRSKLAAPSKEINEVRHLRTRSVVTIGEEEVATRTLTCPSGYSKRSCPQRSSSQPDTNVRGEDISKKLLSLLESIYPTELITWFDHLTSKPLSELNAAHLHALPTEKRIVSKKSSVKMVHSSDPISQQDSVCAAGTSESNELTAPSDAVADENSTSTTKTKWDIKQKLDDFLLSSVTKSPPLELIRWLASSQDSANIACSNLLRLLSSLPSDAPSSKSLETKFCSLCSNVQKQSSSDFVDHIFDWLISHIATFSSVAHINIFVHAVFQLSSASMTEGTVHSAKLLFAKLVKALFLPPYSSSFSGLNLLPFVLDACIAGSQKLWLDTEPLRDAAASQFYATVTNPTSFSFTIATVQALLAWEEARVMFRHGSDQDSAVFLRLQLKGWLPSRQTGSQSRALTRFALSQQTHRIRCLALRLVDACLSVHRDRGWEDPMVTDTLQDNSDESCEAAFSLSLLLSAMAFVVGEEAVVTCVNDRSSSGQTESPSSPETSRTHQRTRRNRQTKRQQEQGLVGWLLTGRLLPWITKCSKSLKQQSGVSLYCVNLLARLMLLTTDVIIFTSHLFAQRLAKPAEKELRSTLFTCGGRLVRSVGVWGSYLPAAIRLTCLVRLISFAPRTAMQSIIQLLRESSFSQTGESLPTSSSYLWANIPLRDLVRHSFDLVRESAKVPDKLVNEYRTVCRTTILADEKNVTSS</sequence>
<feature type="region of interest" description="Disordered" evidence="2">
    <location>
        <begin position="1149"/>
        <end position="1180"/>
    </location>
</feature>
<feature type="compositionally biased region" description="Polar residues" evidence="2">
    <location>
        <begin position="119"/>
        <end position="128"/>
    </location>
</feature>
<proteinExistence type="predicted"/>
<keyword evidence="1" id="KW-0175">Coiled coil</keyword>
<dbReference type="Proteomes" id="UP001497525">
    <property type="component" value="Unassembled WGS sequence"/>
</dbReference>
<evidence type="ECO:0000256" key="1">
    <source>
        <dbReference type="SAM" id="Coils"/>
    </source>
</evidence>
<organism evidence="3 4">
    <name type="scientific">Calicophoron daubneyi</name>
    <name type="common">Rumen fluke</name>
    <name type="synonym">Paramphistomum daubneyi</name>
    <dbReference type="NCBI Taxonomy" id="300641"/>
    <lineage>
        <taxon>Eukaryota</taxon>
        <taxon>Metazoa</taxon>
        <taxon>Spiralia</taxon>
        <taxon>Lophotrochozoa</taxon>
        <taxon>Platyhelminthes</taxon>
        <taxon>Trematoda</taxon>
        <taxon>Digenea</taxon>
        <taxon>Plagiorchiida</taxon>
        <taxon>Pronocephalata</taxon>
        <taxon>Paramphistomoidea</taxon>
        <taxon>Paramphistomidae</taxon>
        <taxon>Calicophoron</taxon>
    </lineage>
</organism>
<name>A0AAV2TAL7_CALDB</name>
<comment type="caution">
    <text evidence="3">The sequence shown here is derived from an EMBL/GenBank/DDBJ whole genome shotgun (WGS) entry which is preliminary data.</text>
</comment>
<accession>A0AAV2TAL7</accession>
<feature type="compositionally biased region" description="Basic and acidic residues" evidence="2">
    <location>
        <begin position="413"/>
        <end position="428"/>
    </location>
</feature>
<feature type="region of interest" description="Disordered" evidence="2">
    <location>
        <begin position="393"/>
        <end position="479"/>
    </location>
</feature>
<evidence type="ECO:0000313" key="4">
    <source>
        <dbReference type="Proteomes" id="UP001497525"/>
    </source>
</evidence>
<feature type="compositionally biased region" description="Polar residues" evidence="2">
    <location>
        <begin position="623"/>
        <end position="633"/>
    </location>
</feature>
<feature type="region of interest" description="Disordered" evidence="2">
    <location>
        <begin position="492"/>
        <end position="526"/>
    </location>
</feature>
<feature type="compositionally biased region" description="Basic residues" evidence="2">
    <location>
        <begin position="1167"/>
        <end position="1178"/>
    </location>
</feature>
<gene>
    <name evidence="3" type="ORF">CDAUBV1_LOCUS7574</name>
</gene>
<dbReference type="EMBL" id="CAXLJL010000200">
    <property type="protein sequence ID" value="CAL5134378.1"/>
    <property type="molecule type" value="Genomic_DNA"/>
</dbReference>
<evidence type="ECO:0000256" key="2">
    <source>
        <dbReference type="SAM" id="MobiDB-lite"/>
    </source>
</evidence>
<protein>
    <submittedName>
        <fullName evidence="3">Uncharacterized protein</fullName>
    </submittedName>
</protein>
<feature type="compositionally biased region" description="Polar residues" evidence="2">
    <location>
        <begin position="796"/>
        <end position="816"/>
    </location>
</feature>
<feature type="region of interest" description="Disordered" evidence="2">
    <location>
        <begin position="712"/>
        <end position="733"/>
    </location>
</feature>